<gene>
    <name evidence="3" type="ORF">Anas_08697</name>
</gene>
<proteinExistence type="predicted"/>
<feature type="signal peptide" evidence="1">
    <location>
        <begin position="1"/>
        <end position="20"/>
    </location>
</feature>
<evidence type="ECO:0000313" key="4">
    <source>
        <dbReference type="Proteomes" id="UP000326759"/>
    </source>
</evidence>
<dbReference type="AlphaFoldDB" id="A0A5N5SW05"/>
<evidence type="ECO:0000256" key="1">
    <source>
        <dbReference type="SAM" id="SignalP"/>
    </source>
</evidence>
<feature type="domain" description="C-type lectin" evidence="2">
    <location>
        <begin position="48"/>
        <end position="114"/>
    </location>
</feature>
<dbReference type="InterPro" id="IPR016187">
    <property type="entry name" value="CTDL_fold"/>
</dbReference>
<keyword evidence="1" id="KW-0732">Signal</keyword>
<dbReference type="InterPro" id="IPR016186">
    <property type="entry name" value="C-type_lectin-like/link_sf"/>
</dbReference>
<dbReference type="Gene3D" id="3.10.100.10">
    <property type="entry name" value="Mannose-Binding Protein A, subunit A"/>
    <property type="match status" value="1"/>
</dbReference>
<name>A0A5N5SW05_9CRUS</name>
<keyword evidence="4" id="KW-1185">Reference proteome</keyword>
<dbReference type="Pfam" id="PF00059">
    <property type="entry name" value="Lectin_C"/>
    <property type="match status" value="1"/>
</dbReference>
<feature type="chain" id="PRO_5024298509" description="C-type lectin domain-containing protein" evidence="1">
    <location>
        <begin position="21"/>
        <end position="165"/>
    </location>
</feature>
<reference evidence="3 4" key="1">
    <citation type="journal article" date="2019" name="PLoS Biol.">
        <title>Sex chromosomes control vertical transmission of feminizing Wolbachia symbionts in an isopod.</title>
        <authorList>
            <person name="Becking T."/>
            <person name="Chebbi M.A."/>
            <person name="Giraud I."/>
            <person name="Moumen B."/>
            <person name="Laverre T."/>
            <person name="Caubet Y."/>
            <person name="Peccoud J."/>
            <person name="Gilbert C."/>
            <person name="Cordaux R."/>
        </authorList>
    </citation>
    <scope>NUCLEOTIDE SEQUENCE [LARGE SCALE GENOMIC DNA]</scope>
    <source>
        <strain evidence="3">ANa2</strain>
        <tissue evidence="3">Whole body excluding digestive tract and cuticle</tissue>
    </source>
</reference>
<dbReference type="CDD" id="cd00037">
    <property type="entry name" value="CLECT"/>
    <property type="match status" value="1"/>
</dbReference>
<protein>
    <recommendedName>
        <fullName evidence="2">C-type lectin domain-containing protein</fullName>
    </recommendedName>
</protein>
<dbReference type="EMBL" id="SEYY01019619">
    <property type="protein sequence ID" value="KAB7498095.1"/>
    <property type="molecule type" value="Genomic_DNA"/>
</dbReference>
<evidence type="ECO:0000313" key="3">
    <source>
        <dbReference type="EMBL" id="KAB7498095.1"/>
    </source>
</evidence>
<accession>A0A5N5SW05</accession>
<comment type="caution">
    <text evidence="3">The sequence shown here is derived from an EMBL/GenBank/DDBJ whole genome shotgun (WGS) entry which is preliminary data.</text>
</comment>
<sequence length="165" mass="18562">MMKLFCGVWVLFLVFGKSWGQGTANSQYPYQLLPGNNKYAAVVIGESTWHRARTACETDLPGATLFNVDNDADSAWLGERINIEKDRFSGSSKFWVGLVSESGPSSRRWLSGSPYIHHKEVVQADGDEDAEKIYAWAVPDSFTRLKYEFLTQTDLGDSFICEYKA</sequence>
<dbReference type="InterPro" id="IPR001304">
    <property type="entry name" value="C-type_lectin-like"/>
</dbReference>
<evidence type="ECO:0000259" key="2">
    <source>
        <dbReference type="PROSITE" id="PS50041"/>
    </source>
</evidence>
<dbReference type="SUPFAM" id="SSF56436">
    <property type="entry name" value="C-type lectin-like"/>
    <property type="match status" value="1"/>
</dbReference>
<dbReference type="PROSITE" id="PS50041">
    <property type="entry name" value="C_TYPE_LECTIN_2"/>
    <property type="match status" value="1"/>
</dbReference>
<organism evidence="3 4">
    <name type="scientific">Armadillidium nasatum</name>
    <dbReference type="NCBI Taxonomy" id="96803"/>
    <lineage>
        <taxon>Eukaryota</taxon>
        <taxon>Metazoa</taxon>
        <taxon>Ecdysozoa</taxon>
        <taxon>Arthropoda</taxon>
        <taxon>Crustacea</taxon>
        <taxon>Multicrustacea</taxon>
        <taxon>Malacostraca</taxon>
        <taxon>Eumalacostraca</taxon>
        <taxon>Peracarida</taxon>
        <taxon>Isopoda</taxon>
        <taxon>Oniscidea</taxon>
        <taxon>Crinocheta</taxon>
        <taxon>Armadillidiidae</taxon>
        <taxon>Armadillidium</taxon>
    </lineage>
</organism>
<dbReference type="Proteomes" id="UP000326759">
    <property type="component" value="Unassembled WGS sequence"/>
</dbReference>